<dbReference type="Gene3D" id="3.40.850.10">
    <property type="entry name" value="Kinesin motor domain"/>
    <property type="match status" value="2"/>
</dbReference>
<dbReference type="PRINTS" id="PR00380">
    <property type="entry name" value="KINESINHEAVY"/>
</dbReference>
<dbReference type="GO" id="GO:0007018">
    <property type="term" value="P:microtubule-based movement"/>
    <property type="evidence" value="ECO:0007669"/>
    <property type="project" value="InterPro"/>
</dbReference>
<comment type="subcellular location">
    <subcellularLocation>
        <location evidence="1">Cytoplasm</location>
        <location evidence="1">Cytoskeleton</location>
    </subcellularLocation>
</comment>
<evidence type="ECO:0000256" key="7">
    <source>
        <dbReference type="SAM" id="MobiDB-lite"/>
    </source>
</evidence>
<dbReference type="SMART" id="SM00129">
    <property type="entry name" value="KISc"/>
    <property type="match status" value="1"/>
</dbReference>
<name>S7N7W5_MYOBR</name>
<dbReference type="Proteomes" id="UP000052978">
    <property type="component" value="Unassembled WGS sequence"/>
</dbReference>
<keyword evidence="5" id="KW-0206">Cytoskeleton</keyword>
<dbReference type="EMBL" id="KE163478">
    <property type="protein sequence ID" value="EPQ12255.1"/>
    <property type="molecule type" value="Genomic_DNA"/>
</dbReference>
<dbReference type="PROSITE" id="PS50067">
    <property type="entry name" value="KINESIN_MOTOR_2"/>
    <property type="match status" value="1"/>
</dbReference>
<sequence>MWSCPPTVLRVPHQIGQAIEEVNSNNQELLRKYRRELQLRKKCHNELVRLKGNIRVIARVRPVTKEDGEGPEATNAVTFDPDDDSIIHLLHKGKPVSFELDKVFSPRASQQDVFQEVQALITSCIDGFNVCIFAYGQTGAGKTYTMEGTPENPGINQRALQLLFSEVQEKASDWEFTITVSAAEIYNEALRDLLGQEPQEKLEIRLCPDGSGQLYVPGLTEFRVQSVDDINKVFEFGHTNRTTEFTNLNEHSSRSHALLIVTGHVPFRNSKLTYLLQDSLSGDSKTLMVVQVSPVEKNTSETLYSLKFAERVRSVELGPGARRAELGSWSSQEHLEVGGWHRPAGGTSRSGAGGRVWEG</sequence>
<dbReference type="PANTHER" id="PTHR47972:SF5">
    <property type="entry name" value="KINESIN-LIKE PROTEIN KIFC3"/>
    <property type="match status" value="1"/>
</dbReference>
<evidence type="ECO:0000256" key="3">
    <source>
        <dbReference type="ARBA" id="ARBA00022741"/>
    </source>
</evidence>
<evidence type="ECO:0000256" key="4">
    <source>
        <dbReference type="ARBA" id="ARBA00022840"/>
    </source>
</evidence>
<evidence type="ECO:0000313" key="9">
    <source>
        <dbReference type="EMBL" id="EPQ12255.1"/>
    </source>
</evidence>
<comment type="similarity">
    <text evidence="6">Belongs to the TRAFAC class myosin-kinesin ATPase superfamily. Kinesin family.</text>
</comment>
<feature type="domain" description="Kinesin motor" evidence="8">
    <location>
        <begin position="53"/>
        <end position="359"/>
    </location>
</feature>
<gene>
    <name evidence="9" type="ORF">D623_10013598</name>
</gene>
<dbReference type="InterPro" id="IPR027417">
    <property type="entry name" value="P-loop_NTPase"/>
</dbReference>
<evidence type="ECO:0000313" key="10">
    <source>
        <dbReference type="Proteomes" id="UP000052978"/>
    </source>
</evidence>
<dbReference type="InterPro" id="IPR001752">
    <property type="entry name" value="Kinesin_motor_dom"/>
</dbReference>
<accession>S7N7W5</accession>
<evidence type="ECO:0000256" key="2">
    <source>
        <dbReference type="ARBA" id="ARBA00022490"/>
    </source>
</evidence>
<dbReference type="eggNOG" id="KOG0239">
    <property type="taxonomic scope" value="Eukaryota"/>
</dbReference>
<dbReference type="InterPro" id="IPR036961">
    <property type="entry name" value="Kinesin_motor_dom_sf"/>
</dbReference>
<evidence type="ECO:0000256" key="1">
    <source>
        <dbReference type="ARBA" id="ARBA00004245"/>
    </source>
</evidence>
<keyword evidence="2" id="KW-0963">Cytoplasm</keyword>
<organism evidence="9 10">
    <name type="scientific">Myotis brandtii</name>
    <name type="common">Brandt's bat</name>
    <dbReference type="NCBI Taxonomy" id="109478"/>
    <lineage>
        <taxon>Eukaryota</taxon>
        <taxon>Metazoa</taxon>
        <taxon>Chordata</taxon>
        <taxon>Craniata</taxon>
        <taxon>Vertebrata</taxon>
        <taxon>Euteleostomi</taxon>
        <taxon>Mammalia</taxon>
        <taxon>Eutheria</taxon>
        <taxon>Laurasiatheria</taxon>
        <taxon>Chiroptera</taxon>
        <taxon>Yangochiroptera</taxon>
        <taxon>Vespertilionidae</taxon>
        <taxon>Myotis</taxon>
    </lineage>
</organism>
<keyword evidence="6" id="KW-0505">Motor protein</keyword>
<feature type="binding site" evidence="6">
    <location>
        <begin position="136"/>
        <end position="143"/>
    </location>
    <ligand>
        <name>ATP</name>
        <dbReference type="ChEBI" id="CHEBI:30616"/>
    </ligand>
</feature>
<keyword evidence="4 6" id="KW-0067">ATP-binding</keyword>
<dbReference type="GO" id="GO:0008017">
    <property type="term" value="F:microtubule binding"/>
    <property type="evidence" value="ECO:0007669"/>
    <property type="project" value="InterPro"/>
</dbReference>
<evidence type="ECO:0000256" key="6">
    <source>
        <dbReference type="PROSITE-ProRule" id="PRU00283"/>
    </source>
</evidence>
<dbReference type="GO" id="GO:0005524">
    <property type="term" value="F:ATP binding"/>
    <property type="evidence" value="ECO:0007669"/>
    <property type="project" value="UniProtKB-UniRule"/>
</dbReference>
<proteinExistence type="inferred from homology"/>
<keyword evidence="3 6" id="KW-0547">Nucleotide-binding</keyword>
<evidence type="ECO:0000259" key="8">
    <source>
        <dbReference type="PROSITE" id="PS50067"/>
    </source>
</evidence>
<keyword evidence="10" id="KW-1185">Reference proteome</keyword>
<dbReference type="GO" id="GO:0003777">
    <property type="term" value="F:microtubule motor activity"/>
    <property type="evidence" value="ECO:0007669"/>
    <property type="project" value="InterPro"/>
</dbReference>
<feature type="region of interest" description="Disordered" evidence="7">
    <location>
        <begin position="338"/>
        <end position="359"/>
    </location>
</feature>
<evidence type="ECO:0000256" key="5">
    <source>
        <dbReference type="ARBA" id="ARBA00023212"/>
    </source>
</evidence>
<protein>
    <submittedName>
        <fullName evidence="9">Kinesin-like protein KIFC3</fullName>
    </submittedName>
</protein>
<dbReference type="AlphaFoldDB" id="S7N7W5"/>
<dbReference type="PANTHER" id="PTHR47972">
    <property type="entry name" value="KINESIN-LIKE PROTEIN KLP-3"/>
    <property type="match status" value="1"/>
</dbReference>
<reference evidence="9 10" key="1">
    <citation type="journal article" date="2013" name="Nat. Commun.">
        <title>Genome analysis reveals insights into physiology and longevity of the Brandt's bat Myotis brandtii.</title>
        <authorList>
            <person name="Seim I."/>
            <person name="Fang X."/>
            <person name="Xiong Z."/>
            <person name="Lobanov A.V."/>
            <person name="Huang Z."/>
            <person name="Ma S."/>
            <person name="Feng Y."/>
            <person name="Turanov A.A."/>
            <person name="Zhu Y."/>
            <person name="Lenz T.L."/>
            <person name="Gerashchenko M.V."/>
            <person name="Fan D."/>
            <person name="Hee Yim S."/>
            <person name="Yao X."/>
            <person name="Jordan D."/>
            <person name="Xiong Y."/>
            <person name="Ma Y."/>
            <person name="Lyapunov A.N."/>
            <person name="Chen G."/>
            <person name="Kulakova O.I."/>
            <person name="Sun Y."/>
            <person name="Lee S.G."/>
            <person name="Bronson R.T."/>
            <person name="Moskalev A.A."/>
            <person name="Sunyaev S.R."/>
            <person name="Zhang G."/>
            <person name="Krogh A."/>
            <person name="Wang J."/>
            <person name="Gladyshev V.N."/>
        </authorList>
    </citation>
    <scope>NUCLEOTIDE SEQUENCE [LARGE SCALE GENOMIC DNA]</scope>
</reference>
<dbReference type="GO" id="GO:0015630">
    <property type="term" value="C:microtubule cytoskeleton"/>
    <property type="evidence" value="ECO:0007669"/>
    <property type="project" value="TreeGrafter"/>
</dbReference>
<dbReference type="Pfam" id="PF00225">
    <property type="entry name" value="Kinesin"/>
    <property type="match status" value="2"/>
</dbReference>
<dbReference type="SUPFAM" id="SSF52540">
    <property type="entry name" value="P-loop containing nucleoside triphosphate hydrolases"/>
    <property type="match status" value="1"/>
</dbReference>
<dbReference type="InterPro" id="IPR027640">
    <property type="entry name" value="Kinesin-like_fam"/>
</dbReference>